<feature type="transmembrane region" description="Helical" evidence="1">
    <location>
        <begin position="315"/>
        <end position="338"/>
    </location>
</feature>
<feature type="domain" description="DUF112" evidence="2">
    <location>
        <begin position="16"/>
        <end position="434"/>
    </location>
</feature>
<proteinExistence type="predicted"/>
<dbReference type="PANTHER" id="PTHR35342:SF5">
    <property type="entry name" value="TRICARBOXYLIC TRANSPORT PROTEIN"/>
    <property type="match status" value="1"/>
</dbReference>
<dbReference type="PANTHER" id="PTHR35342">
    <property type="entry name" value="TRICARBOXYLIC TRANSPORT PROTEIN"/>
    <property type="match status" value="1"/>
</dbReference>
<feature type="transmembrane region" description="Helical" evidence="1">
    <location>
        <begin position="138"/>
        <end position="157"/>
    </location>
</feature>
<feature type="transmembrane region" description="Helical" evidence="1">
    <location>
        <begin position="191"/>
        <end position="212"/>
    </location>
</feature>
<dbReference type="OrthoDB" id="7912266at2"/>
<gene>
    <name evidence="3" type="ORF">SAMN06297251_102350</name>
</gene>
<keyword evidence="4" id="KW-1185">Reference proteome</keyword>
<dbReference type="RefSeq" id="WP_084408780.1">
    <property type="nucleotide sequence ID" value="NZ_FWXR01000002.1"/>
</dbReference>
<feature type="transmembrane region" description="Helical" evidence="1">
    <location>
        <begin position="57"/>
        <end position="78"/>
    </location>
</feature>
<accession>A0A1W1ZDN7</accession>
<feature type="transmembrane region" description="Helical" evidence="1">
    <location>
        <begin position="385"/>
        <end position="404"/>
    </location>
</feature>
<evidence type="ECO:0000256" key="1">
    <source>
        <dbReference type="SAM" id="Phobius"/>
    </source>
</evidence>
<dbReference type="Pfam" id="PF01970">
    <property type="entry name" value="TctA"/>
    <property type="match status" value="1"/>
</dbReference>
<protein>
    <submittedName>
        <fullName evidence="3">Putative tricarboxylic transport membrane protein</fullName>
    </submittedName>
</protein>
<keyword evidence="1" id="KW-1133">Transmembrane helix</keyword>
<organism evidence="3 4">
    <name type="scientific">Fulvimarina manganoxydans</name>
    <dbReference type="NCBI Taxonomy" id="937218"/>
    <lineage>
        <taxon>Bacteria</taxon>
        <taxon>Pseudomonadati</taxon>
        <taxon>Pseudomonadota</taxon>
        <taxon>Alphaproteobacteria</taxon>
        <taxon>Hyphomicrobiales</taxon>
        <taxon>Aurantimonadaceae</taxon>
        <taxon>Fulvimarina</taxon>
    </lineage>
</organism>
<sequence length="498" mass="50837">MIDFAFLADAFSPATLFAIVIGTSLGVVIGALPGLGSVVGLSICLPFTFGMETVPSLALLLGVYCGSVYGGSISAILINSPGTPQSAATMLDGYPMAQRGEAGEALGWSTAASVLGGLLSCIVLILAAPQLARFATRFGSVEVFALILLALTCIAAVSRGSMIKGLAMGAAGLFVALIGTDPVTGAARFTFGIEFLTAGLDLIAVVIGLFALSEAFSRLAEPHGGAPTVANARLILPRLAAWKGRVVNLLRSSFIGCLIGALPGTGAATAAFISYASAKQASPRRDEFGKGEPDGLIAAESANNAVTGSAMIPTLALGIPGDVVTAILLSAMVVHGITPGVRLMSEHLDVVNAIFVVLIVVNIVMLIVAFPIVRAFGKILSIPEPIIMVGVIVFSLVGAITVRGNALDGVVAVLFGIAGYLLRRGGFPLAPFVIGLVLGPQFEQNLRRGLLLNEGDILAFPFASWIAAVIFTLTAVLILAGPAKALLPKPGPAESGRQ</sequence>
<evidence type="ECO:0000313" key="3">
    <source>
        <dbReference type="EMBL" id="SMC46504.1"/>
    </source>
</evidence>
<dbReference type="STRING" id="937218.SAMN06297251_102350"/>
<reference evidence="3 4" key="1">
    <citation type="submission" date="2017-04" db="EMBL/GenBank/DDBJ databases">
        <authorList>
            <person name="Afonso C.L."/>
            <person name="Miller P.J."/>
            <person name="Scott M.A."/>
            <person name="Spackman E."/>
            <person name="Goraichik I."/>
            <person name="Dimitrov K.M."/>
            <person name="Suarez D.L."/>
            <person name="Swayne D.E."/>
        </authorList>
    </citation>
    <scope>NUCLEOTIDE SEQUENCE [LARGE SCALE GENOMIC DNA]</scope>
    <source>
        <strain evidence="3 4">CGMCC 1.10972</strain>
    </source>
</reference>
<evidence type="ECO:0000313" key="4">
    <source>
        <dbReference type="Proteomes" id="UP000192656"/>
    </source>
</evidence>
<keyword evidence="1" id="KW-0472">Membrane</keyword>
<feature type="transmembrane region" description="Helical" evidence="1">
    <location>
        <begin position="105"/>
        <end position="126"/>
    </location>
</feature>
<dbReference type="EMBL" id="FWXR01000002">
    <property type="protein sequence ID" value="SMC46504.1"/>
    <property type="molecule type" value="Genomic_DNA"/>
</dbReference>
<evidence type="ECO:0000259" key="2">
    <source>
        <dbReference type="Pfam" id="PF01970"/>
    </source>
</evidence>
<keyword evidence="1" id="KW-0812">Transmembrane</keyword>
<dbReference type="Proteomes" id="UP000192656">
    <property type="component" value="Unassembled WGS sequence"/>
</dbReference>
<dbReference type="AlphaFoldDB" id="A0A1W1ZDN7"/>
<dbReference type="InterPro" id="IPR002823">
    <property type="entry name" value="DUF112_TM"/>
</dbReference>
<feature type="transmembrane region" description="Helical" evidence="1">
    <location>
        <begin position="350"/>
        <end position="373"/>
    </location>
</feature>
<feature type="transmembrane region" description="Helical" evidence="1">
    <location>
        <begin position="410"/>
        <end position="438"/>
    </location>
</feature>
<feature type="transmembrane region" description="Helical" evidence="1">
    <location>
        <begin position="458"/>
        <end position="480"/>
    </location>
</feature>
<feature type="transmembrane region" description="Helical" evidence="1">
    <location>
        <begin position="16"/>
        <end position="45"/>
    </location>
</feature>
<feature type="transmembrane region" description="Helical" evidence="1">
    <location>
        <begin position="253"/>
        <end position="275"/>
    </location>
</feature>
<name>A0A1W1ZDN7_9HYPH</name>